<sequence>MASESSAAAAAEAESRAPLLVSRQGSSGRESSDLGSPTARSAMLAMLLGRATGRRGPSMLVRETAARELDERRADWGYSKPVVALDMMWNTAFVVVSVVMLFWTKDERPNTPIRLWICGYVLQCIVHVVLVWVEYRRRNNIARRLSRRNQEAQQEEHQVDIEAVDTDDEEAAGELANFTRSSVSKRCETVNTMVSFLWWIVGFYWVVSGGEVLLQNAPHLYWLAVVFLAFDVFFAIFCVVLACLIGVALCCCLPCIIAILYAVAGQEGASEADLSILPKYRFRVSSEEKPSVGAGKMIPVETSSGYLAVERVLLSEDAECCICLSPYEDGTELHTLPCNHHFHATCIVKWLKMNATCPLCKFNILKGNEPV</sequence>
<evidence type="ECO:0000256" key="9">
    <source>
        <dbReference type="ARBA" id="ARBA00022833"/>
    </source>
</evidence>
<evidence type="ECO:0000256" key="3">
    <source>
        <dbReference type="ARBA" id="ARBA00012483"/>
    </source>
</evidence>
<dbReference type="PROSITE" id="PS50089">
    <property type="entry name" value="ZF_RING_2"/>
    <property type="match status" value="1"/>
</dbReference>
<keyword evidence="7 12" id="KW-0863">Zinc-finger</keyword>
<organism evidence="17 18">
    <name type="scientific">Malus baccata</name>
    <name type="common">Siberian crab apple</name>
    <name type="synonym">Pyrus baccata</name>
    <dbReference type="NCBI Taxonomy" id="106549"/>
    <lineage>
        <taxon>Eukaryota</taxon>
        <taxon>Viridiplantae</taxon>
        <taxon>Streptophyta</taxon>
        <taxon>Embryophyta</taxon>
        <taxon>Tracheophyta</taxon>
        <taxon>Spermatophyta</taxon>
        <taxon>Magnoliopsida</taxon>
        <taxon>eudicotyledons</taxon>
        <taxon>Gunneridae</taxon>
        <taxon>Pentapetalae</taxon>
        <taxon>rosids</taxon>
        <taxon>fabids</taxon>
        <taxon>Rosales</taxon>
        <taxon>Rosaceae</taxon>
        <taxon>Amygdaloideae</taxon>
        <taxon>Maleae</taxon>
        <taxon>Malus</taxon>
    </lineage>
</organism>
<dbReference type="GO" id="GO:0061630">
    <property type="term" value="F:ubiquitin protein ligase activity"/>
    <property type="evidence" value="ECO:0007669"/>
    <property type="project" value="UniProtKB-EC"/>
</dbReference>
<name>A0A540K9N4_MALBA</name>
<keyword evidence="6" id="KW-0479">Metal-binding</keyword>
<feature type="transmembrane region" description="Helical" evidence="15">
    <location>
        <begin position="219"/>
        <end position="237"/>
    </location>
</feature>
<keyword evidence="9" id="KW-0862">Zinc</keyword>
<dbReference type="GO" id="GO:0000325">
    <property type="term" value="C:plant-type vacuole"/>
    <property type="evidence" value="ECO:0007669"/>
    <property type="project" value="TreeGrafter"/>
</dbReference>
<accession>A0A540K9N4</accession>
<dbReference type="EMBL" id="VIEB01001652">
    <property type="protein sequence ID" value="TQD70923.1"/>
    <property type="molecule type" value="Genomic_DNA"/>
</dbReference>
<keyword evidence="18" id="KW-1185">Reference proteome</keyword>
<dbReference type="Proteomes" id="UP000315295">
    <property type="component" value="Unassembled WGS sequence"/>
</dbReference>
<evidence type="ECO:0000256" key="14">
    <source>
        <dbReference type="SAM" id="MobiDB-lite"/>
    </source>
</evidence>
<evidence type="ECO:0000313" key="18">
    <source>
        <dbReference type="Proteomes" id="UP000315295"/>
    </source>
</evidence>
<dbReference type="GO" id="GO:0008270">
    <property type="term" value="F:zinc ion binding"/>
    <property type="evidence" value="ECO:0007669"/>
    <property type="project" value="UniProtKB-KW"/>
</dbReference>
<feature type="compositionally biased region" description="Low complexity" evidence="14">
    <location>
        <begin position="1"/>
        <end position="12"/>
    </location>
</feature>
<feature type="region of interest" description="Disordered" evidence="14">
    <location>
        <begin position="1"/>
        <end position="37"/>
    </location>
</feature>
<comment type="caution">
    <text evidence="17">The sequence shown here is derived from an EMBL/GenBank/DDBJ whole genome shotgun (WGS) entry which is preliminary data.</text>
</comment>
<evidence type="ECO:0000256" key="11">
    <source>
        <dbReference type="ARBA" id="ARBA00023136"/>
    </source>
</evidence>
<evidence type="ECO:0000313" key="17">
    <source>
        <dbReference type="EMBL" id="TQD70923.1"/>
    </source>
</evidence>
<evidence type="ECO:0000256" key="12">
    <source>
        <dbReference type="PROSITE-ProRule" id="PRU00175"/>
    </source>
</evidence>
<feature type="transmembrane region" description="Helical" evidence="15">
    <location>
        <begin position="82"/>
        <end position="102"/>
    </location>
</feature>
<keyword evidence="8" id="KW-0833">Ubl conjugation pathway</keyword>
<evidence type="ECO:0000256" key="13">
    <source>
        <dbReference type="SAM" id="Coils"/>
    </source>
</evidence>
<evidence type="ECO:0000256" key="15">
    <source>
        <dbReference type="SAM" id="Phobius"/>
    </source>
</evidence>
<dbReference type="InterPro" id="IPR013083">
    <property type="entry name" value="Znf_RING/FYVE/PHD"/>
</dbReference>
<dbReference type="Pfam" id="PF13639">
    <property type="entry name" value="zf-RING_2"/>
    <property type="match status" value="1"/>
</dbReference>
<proteinExistence type="predicted"/>
<dbReference type="SMART" id="SM00184">
    <property type="entry name" value="RING"/>
    <property type="match status" value="1"/>
</dbReference>
<feature type="transmembrane region" description="Helical" evidence="15">
    <location>
        <begin position="190"/>
        <end position="207"/>
    </location>
</feature>
<feature type="compositionally biased region" description="Polar residues" evidence="14">
    <location>
        <begin position="23"/>
        <end position="37"/>
    </location>
</feature>
<evidence type="ECO:0000256" key="6">
    <source>
        <dbReference type="ARBA" id="ARBA00022723"/>
    </source>
</evidence>
<keyword evidence="11 15" id="KW-0472">Membrane</keyword>
<dbReference type="STRING" id="106549.A0A540K9N4"/>
<feature type="domain" description="RING-type" evidence="16">
    <location>
        <begin position="320"/>
        <end position="361"/>
    </location>
</feature>
<keyword evidence="4" id="KW-0808">Transferase</keyword>
<dbReference type="AlphaFoldDB" id="A0A540K9N4"/>
<evidence type="ECO:0000259" key="16">
    <source>
        <dbReference type="PROSITE" id="PS50089"/>
    </source>
</evidence>
<feature type="transmembrane region" description="Helical" evidence="15">
    <location>
        <begin position="244"/>
        <end position="264"/>
    </location>
</feature>
<gene>
    <name evidence="17" type="ORF">C1H46_043532</name>
</gene>
<evidence type="ECO:0000256" key="1">
    <source>
        <dbReference type="ARBA" id="ARBA00000900"/>
    </source>
</evidence>
<comment type="catalytic activity">
    <reaction evidence="1">
        <text>S-ubiquitinyl-[E2 ubiquitin-conjugating enzyme]-L-cysteine + [acceptor protein]-L-lysine = [E2 ubiquitin-conjugating enzyme]-L-cysteine + N(6)-ubiquitinyl-[acceptor protein]-L-lysine.</text>
        <dbReference type="EC" id="2.3.2.27"/>
    </reaction>
</comment>
<evidence type="ECO:0000256" key="8">
    <source>
        <dbReference type="ARBA" id="ARBA00022786"/>
    </source>
</evidence>
<keyword evidence="10 15" id="KW-1133">Transmembrane helix</keyword>
<comment type="subcellular location">
    <subcellularLocation>
        <location evidence="2">Membrane</location>
        <topology evidence="2">Multi-pass membrane protein</topology>
    </subcellularLocation>
</comment>
<dbReference type="InterPro" id="IPR001841">
    <property type="entry name" value="Znf_RING"/>
</dbReference>
<dbReference type="SUPFAM" id="SSF57850">
    <property type="entry name" value="RING/U-box"/>
    <property type="match status" value="1"/>
</dbReference>
<evidence type="ECO:0000256" key="5">
    <source>
        <dbReference type="ARBA" id="ARBA00022692"/>
    </source>
</evidence>
<evidence type="ECO:0000256" key="7">
    <source>
        <dbReference type="ARBA" id="ARBA00022771"/>
    </source>
</evidence>
<keyword evidence="13" id="KW-0175">Coiled coil</keyword>
<dbReference type="EC" id="2.3.2.27" evidence="3"/>
<reference evidence="17 18" key="1">
    <citation type="journal article" date="2019" name="G3 (Bethesda)">
        <title>Sequencing of a Wild Apple (Malus baccata) Genome Unravels the Differences Between Cultivated and Wild Apple Species Regarding Disease Resistance and Cold Tolerance.</title>
        <authorList>
            <person name="Chen X."/>
        </authorList>
    </citation>
    <scope>NUCLEOTIDE SEQUENCE [LARGE SCALE GENOMIC DNA]</scope>
    <source>
        <strain evidence="18">cv. Shandingzi</strain>
        <tissue evidence="17">Leaves</tissue>
    </source>
</reference>
<dbReference type="Gene3D" id="3.30.40.10">
    <property type="entry name" value="Zinc/RING finger domain, C3HC4 (zinc finger)"/>
    <property type="match status" value="1"/>
</dbReference>
<keyword evidence="5 15" id="KW-0812">Transmembrane</keyword>
<feature type="coiled-coil region" evidence="13">
    <location>
        <begin position="135"/>
        <end position="162"/>
    </location>
</feature>
<dbReference type="GO" id="GO:0016567">
    <property type="term" value="P:protein ubiquitination"/>
    <property type="evidence" value="ECO:0007669"/>
    <property type="project" value="TreeGrafter"/>
</dbReference>
<evidence type="ECO:0000256" key="4">
    <source>
        <dbReference type="ARBA" id="ARBA00022679"/>
    </source>
</evidence>
<dbReference type="PANTHER" id="PTHR45977">
    <property type="entry name" value="TARGET OF ERK KINASE MPK-1"/>
    <property type="match status" value="1"/>
</dbReference>
<dbReference type="FunFam" id="3.30.40.10:FF:000391">
    <property type="entry name" value="E3 ubiquitin protein ligase RIE1"/>
    <property type="match status" value="1"/>
</dbReference>
<evidence type="ECO:0000256" key="10">
    <source>
        <dbReference type="ARBA" id="ARBA00022989"/>
    </source>
</evidence>
<dbReference type="GO" id="GO:0016020">
    <property type="term" value="C:membrane"/>
    <property type="evidence" value="ECO:0007669"/>
    <property type="project" value="UniProtKB-SubCell"/>
</dbReference>
<evidence type="ECO:0000256" key="2">
    <source>
        <dbReference type="ARBA" id="ARBA00004141"/>
    </source>
</evidence>
<feature type="transmembrane region" description="Helical" evidence="15">
    <location>
        <begin position="114"/>
        <end position="135"/>
    </location>
</feature>
<dbReference type="PANTHER" id="PTHR45977:SF11">
    <property type="entry name" value="E3 UBIQUITIN PROTEIN LIGASE RIE1"/>
    <property type="match status" value="1"/>
</dbReference>
<protein>
    <recommendedName>
        <fullName evidence="3">RING-type E3 ubiquitin transferase</fullName>
        <ecNumber evidence="3">2.3.2.27</ecNumber>
    </recommendedName>
</protein>
<dbReference type="GO" id="GO:0006511">
    <property type="term" value="P:ubiquitin-dependent protein catabolic process"/>
    <property type="evidence" value="ECO:0007669"/>
    <property type="project" value="TreeGrafter"/>
</dbReference>